<evidence type="ECO:0000313" key="5">
    <source>
        <dbReference type="Proteomes" id="UP000053328"/>
    </source>
</evidence>
<dbReference type="Pfam" id="PF01926">
    <property type="entry name" value="MMR_HSR1"/>
    <property type="match status" value="1"/>
</dbReference>
<dbReference type="GeneID" id="27338647"/>
<dbReference type="EMBL" id="KN847500">
    <property type="protein sequence ID" value="KIW10600.1"/>
    <property type="molecule type" value="Genomic_DNA"/>
</dbReference>
<evidence type="ECO:0000313" key="4">
    <source>
        <dbReference type="EMBL" id="KIW10600.1"/>
    </source>
</evidence>
<evidence type="ECO:0000256" key="2">
    <source>
        <dbReference type="SAM" id="MobiDB-lite"/>
    </source>
</evidence>
<organism evidence="4 5">
    <name type="scientific">Exophiala spinifera</name>
    <dbReference type="NCBI Taxonomy" id="91928"/>
    <lineage>
        <taxon>Eukaryota</taxon>
        <taxon>Fungi</taxon>
        <taxon>Dikarya</taxon>
        <taxon>Ascomycota</taxon>
        <taxon>Pezizomycotina</taxon>
        <taxon>Eurotiomycetes</taxon>
        <taxon>Chaetothyriomycetidae</taxon>
        <taxon>Chaetothyriales</taxon>
        <taxon>Herpotrichiellaceae</taxon>
        <taxon>Exophiala</taxon>
    </lineage>
</organism>
<dbReference type="AlphaFoldDB" id="A0A0D2AVY1"/>
<sequence>MAIWTGYWPDPDLSRGLELTPLAASPKVTRSFVQTIRCWTALQAGPAYQIFVTQFKPQLNIYLENDPDLMLGPRARYTCCMVGRSEYKIYPAIILHSPDESFCRKVDKIIRSSDEWKIFKKSNPLFVLITAARAPSRISPGTSPHDGDEAGDDQVTVISHEPAHRLFGTSISFQKSGPSPSPMGGNATLGGIVFLDGVPYGLTVAHALNSSQQHDRPQSSLNLGFPCVEMYGFGDEDDSLFAALAQDEPTEPDTIETDTEGLSGPVQGTVRPEMSRSSQGALQQSSDDGKDWALIKLSPAQAVQARTRNLNYLPGLVLQNGEPLVVSRMGVVSSQEQRVLLVTASKGAMQGTVSSTPSFYRSDGQRRFGEVLSVRLDRGLVFGDSGSWVIDAAEGFWLGHIIAEEPSETVAYLVPAHIIAQDIELKVDARFSIAGPAVGDGASVSASATTSSDNALVSQSSPTDGPESLNILDAELGAVSLVSETKQPSEQDDYDVRPDDIVIAVVGVTGSGKSTFISQFSETSVIIGHGLDSCTNTVSIYKCHSPSIRRFFMIDTPGFDDTYKSDSDVLSDIAIWLRDAYQRNFLLTGIIYLHRIIDVRFGGASMLNQRLWRRICGKDALPHVVLATTFWDQIDEVLGAERESELANKEDIWGSWIEKGSVLFRQRDRDSAEQIINMFARKRSGGQGTMILTLQKELVDEGKSLDRTSAGAELQVRLEAVQKRYEAELASVREELMEALEAHDRELEAQLEKERRALEQRLDRERVARQKLKADTRG</sequence>
<feature type="compositionally biased region" description="Acidic residues" evidence="2">
    <location>
        <begin position="249"/>
        <end position="259"/>
    </location>
</feature>
<dbReference type="Gene3D" id="3.40.50.300">
    <property type="entry name" value="P-loop containing nucleotide triphosphate hydrolases"/>
    <property type="match status" value="1"/>
</dbReference>
<feature type="region of interest" description="Disordered" evidence="2">
    <location>
        <begin position="249"/>
        <end position="287"/>
    </location>
</feature>
<name>A0A0D2AVY1_9EURO</name>
<reference evidence="4 5" key="1">
    <citation type="submission" date="2015-01" db="EMBL/GenBank/DDBJ databases">
        <title>The Genome Sequence of Exophiala spinifera CBS89968.</title>
        <authorList>
            <consortium name="The Broad Institute Genomics Platform"/>
            <person name="Cuomo C."/>
            <person name="de Hoog S."/>
            <person name="Gorbushina A."/>
            <person name="Stielow B."/>
            <person name="Teixiera M."/>
            <person name="Abouelleil A."/>
            <person name="Chapman S.B."/>
            <person name="Priest M."/>
            <person name="Young S.K."/>
            <person name="Wortman J."/>
            <person name="Nusbaum C."/>
            <person name="Birren B."/>
        </authorList>
    </citation>
    <scope>NUCLEOTIDE SEQUENCE [LARGE SCALE GENOMIC DNA]</scope>
    <source>
        <strain evidence="4 5">CBS 89968</strain>
    </source>
</reference>
<dbReference type="VEuPathDB" id="FungiDB:PV08_11564"/>
<dbReference type="InterPro" id="IPR027417">
    <property type="entry name" value="P-loop_NTPase"/>
</dbReference>
<dbReference type="STRING" id="91928.A0A0D2AVY1"/>
<accession>A0A0D2AVY1</accession>
<keyword evidence="1" id="KW-0175">Coiled coil</keyword>
<dbReference type="CDD" id="cd22265">
    <property type="entry name" value="UDM1_RNF168"/>
    <property type="match status" value="1"/>
</dbReference>
<gene>
    <name evidence="4" type="ORF">PV08_11564</name>
</gene>
<dbReference type="SUPFAM" id="SSF52540">
    <property type="entry name" value="P-loop containing nucleoside triphosphate hydrolases"/>
    <property type="match status" value="1"/>
</dbReference>
<dbReference type="CDD" id="cd00882">
    <property type="entry name" value="Ras_like_GTPase"/>
    <property type="match status" value="1"/>
</dbReference>
<dbReference type="OrthoDB" id="8954335at2759"/>
<feature type="domain" description="G" evidence="3">
    <location>
        <begin position="503"/>
        <end position="560"/>
    </location>
</feature>
<proteinExistence type="predicted"/>
<evidence type="ECO:0000259" key="3">
    <source>
        <dbReference type="Pfam" id="PF01926"/>
    </source>
</evidence>
<dbReference type="InterPro" id="IPR006073">
    <property type="entry name" value="GTP-bd"/>
</dbReference>
<feature type="compositionally biased region" description="Polar residues" evidence="2">
    <location>
        <begin position="275"/>
        <end position="286"/>
    </location>
</feature>
<dbReference type="Proteomes" id="UP000053328">
    <property type="component" value="Unassembled WGS sequence"/>
</dbReference>
<keyword evidence="5" id="KW-1185">Reference proteome</keyword>
<protein>
    <recommendedName>
        <fullName evidence="3">G domain-containing protein</fullName>
    </recommendedName>
</protein>
<dbReference type="HOGENOM" id="CLU_359815_0_0_1"/>
<feature type="coiled-coil region" evidence="1">
    <location>
        <begin position="715"/>
        <end position="775"/>
    </location>
</feature>
<dbReference type="RefSeq" id="XP_016230816.1">
    <property type="nucleotide sequence ID" value="XM_016385872.1"/>
</dbReference>
<evidence type="ECO:0000256" key="1">
    <source>
        <dbReference type="SAM" id="Coils"/>
    </source>
</evidence>
<dbReference type="GO" id="GO:0005525">
    <property type="term" value="F:GTP binding"/>
    <property type="evidence" value="ECO:0007669"/>
    <property type="project" value="InterPro"/>
</dbReference>